<evidence type="ECO:0000313" key="1">
    <source>
        <dbReference type="Proteomes" id="UP000887580"/>
    </source>
</evidence>
<dbReference type="WBParaSite" id="PS1159_v2.g12060.t1">
    <property type="protein sequence ID" value="PS1159_v2.g12060.t1"/>
    <property type="gene ID" value="PS1159_v2.g12060"/>
</dbReference>
<dbReference type="Proteomes" id="UP000887580">
    <property type="component" value="Unplaced"/>
</dbReference>
<evidence type="ECO:0000313" key="2">
    <source>
        <dbReference type="WBParaSite" id="PS1159_v2.g12060.t1"/>
    </source>
</evidence>
<name>A0AC35EYU6_9BILA</name>
<organism evidence="1 2">
    <name type="scientific">Panagrolaimus sp. PS1159</name>
    <dbReference type="NCBI Taxonomy" id="55785"/>
    <lineage>
        <taxon>Eukaryota</taxon>
        <taxon>Metazoa</taxon>
        <taxon>Ecdysozoa</taxon>
        <taxon>Nematoda</taxon>
        <taxon>Chromadorea</taxon>
        <taxon>Rhabditida</taxon>
        <taxon>Tylenchina</taxon>
        <taxon>Panagrolaimomorpha</taxon>
        <taxon>Panagrolaimoidea</taxon>
        <taxon>Panagrolaimidae</taxon>
        <taxon>Panagrolaimus</taxon>
    </lineage>
</organism>
<protein>
    <submittedName>
        <fullName evidence="2">ILEI/PANDER domain-containing protein</fullName>
    </submittedName>
</protein>
<sequence>MFINWIRIKRGGVITLLLSIIAYLQYLSFKNKTINTAANVKMKKFPHIFNTTFQSSYILENSCQFPLILPFERNIINNVALYGPLHCNSAMPNMAKMTFDNKLIVFNELEKTKRKTVPQFQCYYQGLSGGLKGNITNYSHASNKININPDRPVEILYQNVVVKCVNKSDVKMFNGTITKNDTVFFEKAFATFANFKELRKNAAAVTLEKPSMAILVLDSVAKNQFLRHMPETTKLMKKMGFIFLNGYTKVGDNSAVNLMPVLAGKSILPNVGGNGKEILNNETLIELEKIEFLWDLMKKRNCVTMLNDDIKNIQRGLFHYPKP</sequence>
<reference evidence="2" key="1">
    <citation type="submission" date="2022-11" db="UniProtKB">
        <authorList>
            <consortium name="WormBaseParasite"/>
        </authorList>
    </citation>
    <scope>IDENTIFICATION</scope>
</reference>
<accession>A0AC35EYU6</accession>
<proteinExistence type="predicted"/>